<dbReference type="EMBL" id="JOPB01000007">
    <property type="protein sequence ID" value="OUI78274.1"/>
    <property type="molecule type" value="Genomic_DNA"/>
</dbReference>
<dbReference type="GO" id="GO:0005524">
    <property type="term" value="F:ATP binding"/>
    <property type="evidence" value="ECO:0007669"/>
    <property type="project" value="UniProtKB-UniRule"/>
</dbReference>
<evidence type="ECO:0000256" key="3">
    <source>
        <dbReference type="ARBA" id="ARBA00011209"/>
    </source>
</evidence>
<dbReference type="AlphaFoldDB" id="A0A251ZUD1"/>
<dbReference type="InterPro" id="IPR006194">
    <property type="entry name" value="Gly-tRNA-synth_heterodimer"/>
</dbReference>
<keyword evidence="5 11" id="KW-0436">Ligase</keyword>
<dbReference type="GO" id="GO:0006426">
    <property type="term" value="P:glycyl-tRNA aminoacylation"/>
    <property type="evidence" value="ECO:0007669"/>
    <property type="project" value="UniProtKB-UniRule"/>
</dbReference>
<dbReference type="NCBIfam" id="TIGR00211">
    <property type="entry name" value="glyS"/>
    <property type="match status" value="1"/>
</dbReference>
<evidence type="ECO:0000256" key="1">
    <source>
        <dbReference type="ARBA" id="ARBA00004496"/>
    </source>
</evidence>
<dbReference type="RefSeq" id="WP_008853265.1">
    <property type="nucleotide sequence ID" value="NZ_JOPB01000007.1"/>
</dbReference>
<evidence type="ECO:0000256" key="10">
    <source>
        <dbReference type="ARBA" id="ARBA00047937"/>
    </source>
</evidence>
<accession>A0A251ZUD1</accession>
<keyword evidence="14" id="KW-1185">Reference proteome</keyword>
<sequence length="686" mass="76988">MSELFIELFSEEIPARMQRQATENLQRLLCDALDNLSPENIKTFSTPRRIAIRLDIQNTIPAQEVQERGPRTTAPKKALDGFLRKHQAQKSDLIEENGFWVLQKKIAEVSATHFIAQIFPQILWKFPWPKSQRWGCGSQFTWVRPLHHITCLLDGKVIPLVLATADDDAHGLVCDNKSEGHRFLAPQIFEIQNTKQWEETLLSQFVIADVDKRREKILSEITALTEKANLQLVPDEGLLNEVTGLVEWPVPLLGKIDELFMDLPPEVMQVSMRVNQRYFALKNKDGSPANAFAFVANITPDDEGKLIIAGNERVLRARFADARYFWDQDRKTSLEQRNQQLQNVIFHAKLGSQHERIQRLERLAGYLAQQLKHDEKLAKRAALLCKADLTTGMVGEFPEVQGIMGGYYAKHDKEAAEVALAISEHYKPAGPSDSVPTAPTSMIAALSDKIDLLTAFFAIGEKPSGSGDPYALRRAALGIIRIIRENQLRLDIKALFEFAIAGLPDALQASSDLGALAEFIYERLYVQLRSEGSRYDILSAVAPTKQFIDLVELLKKVEAITSFLETTDGKDLLAAVKRASNILRIEDKKDGPHQGKSDQSLFTKGEEKNLASALEKVVAQINTTLQQEQFSEAMNSIATLKGTLDLFFENVTINDENPAIRSNRLKLLSQIDQAASLIADFNQIEK</sequence>
<evidence type="ECO:0000256" key="4">
    <source>
        <dbReference type="ARBA" id="ARBA00022490"/>
    </source>
</evidence>
<gene>
    <name evidence="11" type="primary">glyS</name>
    <name evidence="13" type="ORF">HK18_09540</name>
</gene>
<name>A0A251ZUD1_9PROT</name>
<proteinExistence type="inferred from homology"/>
<keyword evidence="9 11" id="KW-0030">Aminoacyl-tRNA synthetase</keyword>
<dbReference type="HAMAP" id="MF_00255">
    <property type="entry name" value="Gly_tRNA_synth_beta"/>
    <property type="match status" value="1"/>
</dbReference>
<evidence type="ECO:0000256" key="11">
    <source>
        <dbReference type="HAMAP-Rule" id="MF_00255"/>
    </source>
</evidence>
<dbReference type="PANTHER" id="PTHR30075:SF2">
    <property type="entry name" value="GLYCINE--TRNA LIGASE, CHLOROPLASTIC_MITOCHONDRIAL 2"/>
    <property type="match status" value="1"/>
</dbReference>
<dbReference type="PANTHER" id="PTHR30075">
    <property type="entry name" value="GLYCYL-TRNA SYNTHETASE"/>
    <property type="match status" value="1"/>
</dbReference>
<comment type="similarity">
    <text evidence="2 11">Belongs to the class-II aminoacyl-tRNA synthetase family.</text>
</comment>
<protein>
    <recommendedName>
        <fullName evidence="11">Glycine--tRNA ligase beta subunit</fullName>
        <ecNumber evidence="11">6.1.1.14</ecNumber>
    </recommendedName>
    <alternativeName>
        <fullName evidence="11">Glycyl-tRNA synthetase beta subunit</fullName>
        <shortName evidence="11">GlyRS</shortName>
    </alternativeName>
</protein>
<evidence type="ECO:0000313" key="14">
    <source>
        <dbReference type="Proteomes" id="UP000194946"/>
    </source>
</evidence>
<dbReference type="Proteomes" id="UP000194946">
    <property type="component" value="Unassembled WGS sequence"/>
</dbReference>
<evidence type="ECO:0000256" key="7">
    <source>
        <dbReference type="ARBA" id="ARBA00022840"/>
    </source>
</evidence>
<dbReference type="EC" id="6.1.1.14" evidence="11"/>
<evidence type="ECO:0000256" key="8">
    <source>
        <dbReference type="ARBA" id="ARBA00022917"/>
    </source>
</evidence>
<dbReference type="GO" id="GO:0004820">
    <property type="term" value="F:glycine-tRNA ligase activity"/>
    <property type="evidence" value="ECO:0007669"/>
    <property type="project" value="UniProtKB-UniRule"/>
</dbReference>
<keyword evidence="7 11" id="KW-0067">ATP-binding</keyword>
<dbReference type="Pfam" id="PF05746">
    <property type="entry name" value="DALR_1"/>
    <property type="match status" value="1"/>
</dbReference>
<dbReference type="Pfam" id="PF02092">
    <property type="entry name" value="tRNA_synt_2f"/>
    <property type="match status" value="1"/>
</dbReference>
<dbReference type="PROSITE" id="PS50861">
    <property type="entry name" value="AA_TRNA_LIGASE_II_GLYAB"/>
    <property type="match status" value="1"/>
</dbReference>
<dbReference type="PRINTS" id="PR01045">
    <property type="entry name" value="TRNASYNTHGB"/>
</dbReference>
<evidence type="ECO:0000313" key="13">
    <source>
        <dbReference type="EMBL" id="OUI78274.1"/>
    </source>
</evidence>
<keyword evidence="8 11" id="KW-0648">Protein biosynthesis</keyword>
<evidence type="ECO:0000256" key="6">
    <source>
        <dbReference type="ARBA" id="ARBA00022741"/>
    </source>
</evidence>
<dbReference type="GO" id="GO:0005829">
    <property type="term" value="C:cytosol"/>
    <property type="evidence" value="ECO:0007669"/>
    <property type="project" value="TreeGrafter"/>
</dbReference>
<dbReference type="SUPFAM" id="SSF109604">
    <property type="entry name" value="HD-domain/PDEase-like"/>
    <property type="match status" value="1"/>
</dbReference>
<keyword evidence="6 11" id="KW-0547">Nucleotide-binding</keyword>
<comment type="caution">
    <text evidence="13">The sequence shown here is derived from an EMBL/GenBank/DDBJ whole genome shotgun (WGS) entry which is preliminary data.</text>
</comment>
<evidence type="ECO:0000256" key="9">
    <source>
        <dbReference type="ARBA" id="ARBA00023146"/>
    </source>
</evidence>
<evidence type="ECO:0000256" key="5">
    <source>
        <dbReference type="ARBA" id="ARBA00022598"/>
    </source>
</evidence>
<keyword evidence="4 11" id="KW-0963">Cytoplasm</keyword>
<dbReference type="GO" id="GO:0004814">
    <property type="term" value="F:arginine-tRNA ligase activity"/>
    <property type="evidence" value="ECO:0007669"/>
    <property type="project" value="InterPro"/>
</dbReference>
<evidence type="ECO:0000256" key="2">
    <source>
        <dbReference type="ARBA" id="ARBA00008226"/>
    </source>
</evidence>
<reference evidence="14" key="1">
    <citation type="submission" date="2014-06" db="EMBL/GenBank/DDBJ databases">
        <authorList>
            <person name="Winans N.J."/>
            <person name="Newell P.D."/>
            <person name="Douglas A.E."/>
        </authorList>
    </citation>
    <scope>NUCLEOTIDE SEQUENCE [LARGE SCALE GENOMIC DNA]</scope>
    <source>
        <strain evidence="14">DmL_052</strain>
    </source>
</reference>
<comment type="subcellular location">
    <subcellularLocation>
        <location evidence="1 11">Cytoplasm</location>
    </subcellularLocation>
</comment>
<comment type="subunit">
    <text evidence="3 11">Tetramer of two alpha and two beta subunits.</text>
</comment>
<dbReference type="GO" id="GO:0006420">
    <property type="term" value="P:arginyl-tRNA aminoacylation"/>
    <property type="evidence" value="ECO:0007669"/>
    <property type="project" value="InterPro"/>
</dbReference>
<dbReference type="InterPro" id="IPR015944">
    <property type="entry name" value="Gly-tRNA-synth_bsu"/>
</dbReference>
<organism evidence="13 14">
    <name type="scientific">Commensalibacter intestini</name>
    <dbReference type="NCBI Taxonomy" id="479936"/>
    <lineage>
        <taxon>Bacteria</taxon>
        <taxon>Pseudomonadati</taxon>
        <taxon>Pseudomonadota</taxon>
        <taxon>Alphaproteobacteria</taxon>
        <taxon>Acetobacterales</taxon>
        <taxon>Acetobacteraceae</taxon>
    </lineage>
</organism>
<evidence type="ECO:0000259" key="12">
    <source>
        <dbReference type="Pfam" id="PF05746"/>
    </source>
</evidence>
<feature type="domain" description="DALR anticodon binding" evidence="12">
    <location>
        <begin position="573"/>
        <end position="673"/>
    </location>
</feature>
<dbReference type="InterPro" id="IPR008909">
    <property type="entry name" value="DALR_anticod-bd"/>
</dbReference>
<comment type="catalytic activity">
    <reaction evidence="10 11">
        <text>tRNA(Gly) + glycine + ATP = glycyl-tRNA(Gly) + AMP + diphosphate</text>
        <dbReference type="Rhea" id="RHEA:16013"/>
        <dbReference type="Rhea" id="RHEA-COMP:9664"/>
        <dbReference type="Rhea" id="RHEA-COMP:9683"/>
        <dbReference type="ChEBI" id="CHEBI:30616"/>
        <dbReference type="ChEBI" id="CHEBI:33019"/>
        <dbReference type="ChEBI" id="CHEBI:57305"/>
        <dbReference type="ChEBI" id="CHEBI:78442"/>
        <dbReference type="ChEBI" id="CHEBI:78522"/>
        <dbReference type="ChEBI" id="CHEBI:456215"/>
        <dbReference type="EC" id="6.1.1.14"/>
    </reaction>
</comment>